<evidence type="ECO:0000313" key="2">
    <source>
        <dbReference type="Proteomes" id="UP000014065"/>
    </source>
</evidence>
<dbReference type="Proteomes" id="UP000014065">
    <property type="component" value="Unassembled WGS sequence"/>
</dbReference>
<comment type="caution">
    <text evidence="1">The sequence shown here is derived from an EMBL/GenBank/DDBJ whole genome shotgun (WGS) entry which is preliminary data.</text>
</comment>
<feature type="non-terminal residue" evidence="1">
    <location>
        <position position="1"/>
    </location>
</feature>
<dbReference type="Gene3D" id="3.40.50.2000">
    <property type="entry name" value="Glycogen Phosphorylase B"/>
    <property type="match status" value="2"/>
</dbReference>
<feature type="non-terminal residue" evidence="1">
    <location>
        <position position="187"/>
    </location>
</feature>
<sequence length="187" mass="21131">GITSSRWYPSEGMTLKHPCVGLLQGAVIWGKAQEMLVLESVLKSMPDVTFYWAGDGPYREKILAVLGKYNNFKWLGPLQYPDKVREYLTEIDVYALVSGIDMSPLTLQEAQLMKKPVVATNVGGIPELMKNNETGFLVEKGDANGWIEKLSLLINDEQKRKTMGGEGRKFVEENFNWNKIAKEFLEI</sequence>
<dbReference type="OrthoDB" id="9813at2157"/>
<reference evidence="1 2" key="1">
    <citation type="journal article" date="2012" name="J. Bacteriol.">
        <title>Genome Sequence of "Candidatus Nitrosoarchaeum limnia" BG20, a Low-Salinity Ammonia-Oxidizing Archaeon from the San Francisco Bay Estuary.</title>
        <authorList>
            <person name="Mosier A.C."/>
            <person name="Allen E.E."/>
            <person name="Kim M."/>
            <person name="Ferriera S."/>
            <person name="Francis C.A."/>
        </authorList>
    </citation>
    <scope>NUCLEOTIDE SEQUENCE [LARGE SCALE GENOMIC DNA]</scope>
    <source>
        <strain evidence="1 2">BG20</strain>
    </source>
</reference>
<gene>
    <name evidence="1" type="ORF">BG20_I2653</name>
</gene>
<keyword evidence="1" id="KW-0808">Transferase</keyword>
<keyword evidence="2" id="KW-1185">Reference proteome</keyword>
<dbReference type="RefSeq" id="WP_010192767.1">
    <property type="nucleotide sequence ID" value="NZ_AHJG01000196.1"/>
</dbReference>
<dbReference type="Pfam" id="PF13692">
    <property type="entry name" value="Glyco_trans_1_4"/>
    <property type="match status" value="1"/>
</dbReference>
<dbReference type="AlphaFoldDB" id="S2E353"/>
<dbReference type="GO" id="GO:0016740">
    <property type="term" value="F:transferase activity"/>
    <property type="evidence" value="ECO:0007669"/>
    <property type="project" value="UniProtKB-KW"/>
</dbReference>
<dbReference type="CDD" id="cd03801">
    <property type="entry name" value="GT4_PimA-like"/>
    <property type="match status" value="1"/>
</dbReference>
<dbReference type="PANTHER" id="PTHR12526">
    <property type="entry name" value="GLYCOSYLTRANSFERASE"/>
    <property type="match status" value="1"/>
</dbReference>
<dbReference type="EMBL" id="AHJG01000196">
    <property type="protein sequence ID" value="EPA05253.1"/>
    <property type="molecule type" value="Genomic_DNA"/>
</dbReference>
<accession>S2E353</accession>
<dbReference type="SUPFAM" id="SSF53756">
    <property type="entry name" value="UDP-Glycosyltransferase/glycogen phosphorylase"/>
    <property type="match status" value="1"/>
</dbReference>
<proteinExistence type="predicted"/>
<name>S2E353_9ARCH</name>
<protein>
    <submittedName>
        <fullName evidence="1">Glycosyltransferase, group 1 family protein</fullName>
    </submittedName>
</protein>
<evidence type="ECO:0000313" key="1">
    <source>
        <dbReference type="EMBL" id="EPA05253.1"/>
    </source>
</evidence>
<organism evidence="1 2">
    <name type="scientific">Candidatus Nitrosarchaeum limnium BG20</name>
    <dbReference type="NCBI Taxonomy" id="859192"/>
    <lineage>
        <taxon>Archaea</taxon>
        <taxon>Nitrososphaerota</taxon>
        <taxon>Nitrososphaeria</taxon>
        <taxon>Nitrosopumilales</taxon>
        <taxon>Nitrosopumilaceae</taxon>
        <taxon>Nitrosarchaeum</taxon>
    </lineage>
</organism>